<proteinExistence type="predicted"/>
<dbReference type="Proteomes" id="UP000265520">
    <property type="component" value="Unassembled WGS sequence"/>
</dbReference>
<comment type="caution">
    <text evidence="1">The sequence shown here is derived from an EMBL/GenBank/DDBJ whole genome shotgun (WGS) entry which is preliminary data.</text>
</comment>
<accession>A0A392VVP1</accession>
<protein>
    <submittedName>
        <fullName evidence="1">Uncharacterized protein</fullName>
    </submittedName>
</protein>
<reference evidence="1 2" key="1">
    <citation type="journal article" date="2018" name="Front. Plant Sci.">
        <title>Red Clover (Trifolium pratense) and Zigzag Clover (T. medium) - A Picture of Genomic Similarities and Differences.</title>
        <authorList>
            <person name="Dluhosova J."/>
            <person name="Istvanek J."/>
            <person name="Nedelnik J."/>
            <person name="Repkova J."/>
        </authorList>
    </citation>
    <scope>NUCLEOTIDE SEQUENCE [LARGE SCALE GENOMIC DNA]</scope>
    <source>
        <strain evidence="2">cv. 10/8</strain>
        <tissue evidence="1">Leaf</tissue>
    </source>
</reference>
<name>A0A392VVP1_9FABA</name>
<evidence type="ECO:0000313" key="2">
    <source>
        <dbReference type="Proteomes" id="UP000265520"/>
    </source>
</evidence>
<feature type="non-terminal residue" evidence="1">
    <location>
        <position position="31"/>
    </location>
</feature>
<dbReference type="AlphaFoldDB" id="A0A392VVP1"/>
<evidence type="ECO:0000313" key="1">
    <source>
        <dbReference type="EMBL" id="MCI92464.1"/>
    </source>
</evidence>
<keyword evidence="2" id="KW-1185">Reference proteome</keyword>
<organism evidence="1 2">
    <name type="scientific">Trifolium medium</name>
    <dbReference type="NCBI Taxonomy" id="97028"/>
    <lineage>
        <taxon>Eukaryota</taxon>
        <taxon>Viridiplantae</taxon>
        <taxon>Streptophyta</taxon>
        <taxon>Embryophyta</taxon>
        <taxon>Tracheophyta</taxon>
        <taxon>Spermatophyta</taxon>
        <taxon>Magnoliopsida</taxon>
        <taxon>eudicotyledons</taxon>
        <taxon>Gunneridae</taxon>
        <taxon>Pentapetalae</taxon>
        <taxon>rosids</taxon>
        <taxon>fabids</taxon>
        <taxon>Fabales</taxon>
        <taxon>Fabaceae</taxon>
        <taxon>Papilionoideae</taxon>
        <taxon>50 kb inversion clade</taxon>
        <taxon>NPAAA clade</taxon>
        <taxon>Hologalegina</taxon>
        <taxon>IRL clade</taxon>
        <taxon>Trifolieae</taxon>
        <taxon>Trifolium</taxon>
    </lineage>
</organism>
<sequence length="31" mass="3441">MHAAQRAVYAVRELDFLALARRAARAGATRK</sequence>
<dbReference type="EMBL" id="LXQA011301845">
    <property type="protein sequence ID" value="MCI92464.1"/>
    <property type="molecule type" value="Genomic_DNA"/>
</dbReference>